<evidence type="ECO:0000256" key="1">
    <source>
        <dbReference type="SAM" id="Phobius"/>
    </source>
</evidence>
<dbReference type="RefSeq" id="WP_188179436.1">
    <property type="nucleotide sequence ID" value="NZ_JACVQF010000138.1"/>
</dbReference>
<proteinExistence type="predicted"/>
<reference evidence="2" key="2">
    <citation type="submission" date="2020-09" db="EMBL/GenBank/DDBJ databases">
        <authorList>
            <person name="Luo X."/>
        </authorList>
    </citation>
    <scope>NUCLEOTIDE SEQUENCE</scope>
    <source>
        <strain evidence="2">TRM S81-3</strain>
    </source>
</reference>
<dbReference type="Proteomes" id="UP000621210">
    <property type="component" value="Unassembled WGS sequence"/>
</dbReference>
<reference evidence="2" key="1">
    <citation type="submission" date="2020-09" db="EMBL/GenBank/DDBJ databases">
        <title>Streptomyces grisecoloratus sp. nov., isolated from cotton soil.</title>
        <authorList>
            <person name="Xing L."/>
        </authorList>
    </citation>
    <scope>NUCLEOTIDE SEQUENCE</scope>
    <source>
        <strain evidence="2">TRM S81-3</strain>
    </source>
</reference>
<comment type="caution">
    <text evidence="2">The sequence shown here is derived from an EMBL/GenBank/DDBJ whole genome shotgun (WGS) entry which is preliminary data.</text>
</comment>
<dbReference type="AlphaFoldDB" id="A0A926KX08"/>
<evidence type="ECO:0000313" key="2">
    <source>
        <dbReference type="EMBL" id="MBD0418382.1"/>
    </source>
</evidence>
<keyword evidence="3" id="KW-1185">Reference proteome</keyword>
<keyword evidence="1" id="KW-1133">Transmembrane helix</keyword>
<organism evidence="2 3">
    <name type="scientific">Streptomyces griseicoloratus</name>
    <dbReference type="NCBI Taxonomy" id="2752516"/>
    <lineage>
        <taxon>Bacteria</taxon>
        <taxon>Bacillati</taxon>
        <taxon>Actinomycetota</taxon>
        <taxon>Actinomycetes</taxon>
        <taxon>Kitasatosporales</taxon>
        <taxon>Streptomycetaceae</taxon>
        <taxon>Streptomyces</taxon>
    </lineage>
</organism>
<name>A0A926KX08_9ACTN</name>
<keyword evidence="1" id="KW-0472">Membrane</keyword>
<keyword evidence="1" id="KW-0812">Transmembrane</keyword>
<feature type="transmembrane region" description="Helical" evidence="1">
    <location>
        <begin position="100"/>
        <end position="122"/>
    </location>
</feature>
<evidence type="ECO:0000313" key="3">
    <source>
        <dbReference type="Proteomes" id="UP000621210"/>
    </source>
</evidence>
<gene>
    <name evidence="2" type="ORF">H0H10_04220</name>
</gene>
<dbReference type="EMBL" id="JACVQF010000138">
    <property type="protein sequence ID" value="MBD0418382.1"/>
    <property type="molecule type" value="Genomic_DNA"/>
</dbReference>
<protein>
    <submittedName>
        <fullName evidence="2">Uncharacterized protein</fullName>
    </submittedName>
</protein>
<sequence length="159" mass="18051">MSDSLATPLFYVTLALLVAFLALWTVIHQRLMTERGWTEWCRTAEALPWRDRWELCRATLQGRAVSEPRLAALAVQRAERCHAWMDGCIRPGSAMRWYPLWFASLCLLALFLALIGGTADWFGHRVGGALVGGALGALLTYPWYALLRKRMQRCIDANR</sequence>
<feature type="transmembrane region" description="Helical" evidence="1">
    <location>
        <begin position="128"/>
        <end position="147"/>
    </location>
</feature>
<accession>A0A926KX08</accession>
<feature type="transmembrane region" description="Helical" evidence="1">
    <location>
        <begin position="6"/>
        <end position="27"/>
    </location>
</feature>